<comment type="caution">
    <text evidence="1">The sequence shown here is derived from an EMBL/GenBank/DDBJ whole genome shotgun (WGS) entry which is preliminary data.</text>
</comment>
<accession>A0A166WJ89</accession>
<dbReference type="SUPFAM" id="SSF49478">
    <property type="entry name" value="Cna protein B-type domain"/>
    <property type="match status" value="1"/>
</dbReference>
<sequence length="952" mass="107684">MAAKTATGPMSIDIGVEHNGGSRIAIGEELLLSLYIKEHYIAEVFAIKTHGSIQVELQSLFSSLDFAISPQLDTEPPHYLGWFIEPKQSFFLNLRTNQAFIAGRTVNFHESQWRSLDEEVFVDASLLANWFRLNFVIDYQDLKIQVESQQTLPIEQRLARKNRTVATKSIHPQSVLPWRASPYQIWSAPLLDFQVGLKATENGMQADYTIQGSQDIAQWNTNYFIRGDEQELVRQSRLQARRVYQESINLGPLAVNQLELGDILGTQIGRGYQSAHALGVRMTNRPVYKEVDTQTVRISGEAQVGWDAELYHNGLMIGQQLNIQSGLYDFDKVELYFGSNEFEVVLYGPQGQIAQEVRSYYVTGNAVAKGEHYIDTSVIDNGSTLLGSDQTKTETSGWNLLTRFDYGLSDDIAIYSGFRFGLQELVNQYQIATGLSFDLWDRGLINLDFSLDDLGNQLAQLQGRTEVGGHAFSMIVNDRTRQSNHDQATKIHSREVYFRTSGKLYSYGSVRLNYQNTFSWEQFEQQSDFMATNMLAMTTRYGTFSNQLNYTRQSNLSETELFGAFRWQGRIGKTYSRVSLGYQLEPQEQLTDYQLQVSQSIGPDLDVEFDYTKSLLHDGYEVGMGLSWHNDRLRLIGDLSYQQDDTWQIGLTGQFSLGYADQSDVLLMTDRRLASTGSIVVKVFLDNNNNAVFDEQDEVLQGVRVKSIQSFAQAQTDTKGIALLTNMPLERKTDIVLDIDSLPDPFYIPAQDGSSVTPRRGFIAYLEYPVVNSGEIEGIAYKKLPDGDDQPLPYATIELVDKDNKVVAQSKSAFDGYYVFSNLRPGNYEARVKERPEDGLMQKEKVEVMLSDRGDVLLDVDLVVEQLIESEGMIASGGRFNSLSILKTYALILSKKSPHLFSTKPFYVYDKQQNNYLLGFAFYKNAERAAKACLKMTKNQIKCTAEKITLTL</sequence>
<dbReference type="PATRIC" id="fig|1365250.3.peg.2557"/>
<gene>
    <name evidence="1" type="ORF">N475_01670</name>
</gene>
<evidence type="ECO:0000313" key="1">
    <source>
        <dbReference type="EMBL" id="KZN37546.1"/>
    </source>
</evidence>
<dbReference type="AlphaFoldDB" id="A0A166WJ89"/>
<name>A0A166WJ89_9GAMM</name>
<dbReference type="RefSeq" id="WP_063365360.1">
    <property type="nucleotide sequence ID" value="NZ_AQHB01000028.1"/>
</dbReference>
<reference evidence="1 2" key="1">
    <citation type="submission" date="2013-07" db="EMBL/GenBank/DDBJ databases">
        <title>Comparative Genomic and Metabolomic Analysis of Twelve Strains of Pseudoalteromonas luteoviolacea.</title>
        <authorList>
            <person name="Vynne N.G."/>
            <person name="Mansson M."/>
            <person name="Gram L."/>
        </authorList>
    </citation>
    <scope>NUCLEOTIDE SEQUENCE [LARGE SCALE GENOMIC DNA]</scope>
    <source>
        <strain evidence="1 2">DSM 6061</strain>
    </source>
</reference>
<protein>
    <recommendedName>
        <fullName evidence="3">SD-repeat containing protein B domain-containing protein</fullName>
    </recommendedName>
</protein>
<organism evidence="1 2">
    <name type="scientific">Pseudoalteromonas luteoviolacea DSM 6061</name>
    <dbReference type="NCBI Taxonomy" id="1365250"/>
    <lineage>
        <taxon>Bacteria</taxon>
        <taxon>Pseudomonadati</taxon>
        <taxon>Pseudomonadota</taxon>
        <taxon>Gammaproteobacteria</taxon>
        <taxon>Alteromonadales</taxon>
        <taxon>Pseudoalteromonadaceae</taxon>
        <taxon>Pseudoalteromonas</taxon>
    </lineage>
</organism>
<dbReference type="Pfam" id="PF13620">
    <property type="entry name" value="CarboxypepD_reg"/>
    <property type="match status" value="1"/>
</dbReference>
<dbReference type="Gene3D" id="2.60.40.10">
    <property type="entry name" value="Immunoglobulins"/>
    <property type="match status" value="1"/>
</dbReference>
<evidence type="ECO:0000313" key="2">
    <source>
        <dbReference type="Proteomes" id="UP000076643"/>
    </source>
</evidence>
<dbReference type="EMBL" id="AUYB01000103">
    <property type="protein sequence ID" value="KZN37546.1"/>
    <property type="molecule type" value="Genomic_DNA"/>
</dbReference>
<proteinExistence type="predicted"/>
<evidence type="ECO:0008006" key="3">
    <source>
        <dbReference type="Google" id="ProtNLM"/>
    </source>
</evidence>
<keyword evidence="2" id="KW-1185">Reference proteome</keyword>
<dbReference type="Proteomes" id="UP000076643">
    <property type="component" value="Unassembled WGS sequence"/>
</dbReference>
<dbReference type="InterPro" id="IPR013783">
    <property type="entry name" value="Ig-like_fold"/>
</dbReference>